<accession>A0A1E7F5T9</accession>
<evidence type="ECO:0000313" key="1">
    <source>
        <dbReference type="EMBL" id="OEU13499.1"/>
    </source>
</evidence>
<dbReference type="Proteomes" id="UP000095751">
    <property type="component" value="Unassembled WGS sequence"/>
</dbReference>
<organism evidence="1 2">
    <name type="scientific">Fragilariopsis cylindrus CCMP1102</name>
    <dbReference type="NCBI Taxonomy" id="635003"/>
    <lineage>
        <taxon>Eukaryota</taxon>
        <taxon>Sar</taxon>
        <taxon>Stramenopiles</taxon>
        <taxon>Ochrophyta</taxon>
        <taxon>Bacillariophyta</taxon>
        <taxon>Bacillariophyceae</taxon>
        <taxon>Bacillariophycidae</taxon>
        <taxon>Bacillariales</taxon>
        <taxon>Bacillariaceae</taxon>
        <taxon>Fragilariopsis</taxon>
    </lineage>
</organism>
<reference evidence="1 2" key="1">
    <citation type="submission" date="2016-09" db="EMBL/GenBank/DDBJ databases">
        <title>Extensive genetic diversity and differential bi-allelic expression allows diatom success in the polar Southern Ocean.</title>
        <authorList>
            <consortium name="DOE Joint Genome Institute"/>
            <person name="Mock T."/>
            <person name="Otillar R.P."/>
            <person name="Strauss J."/>
            <person name="Dupont C."/>
            <person name="Frickenhaus S."/>
            <person name="Maumus F."/>
            <person name="Mcmullan M."/>
            <person name="Sanges R."/>
            <person name="Schmutz J."/>
            <person name="Toseland A."/>
            <person name="Valas R."/>
            <person name="Veluchamy A."/>
            <person name="Ward B.J."/>
            <person name="Allen A."/>
            <person name="Barry K."/>
            <person name="Falciatore A."/>
            <person name="Ferrante M."/>
            <person name="Fortunato A.E."/>
            <person name="Gloeckner G."/>
            <person name="Gruber A."/>
            <person name="Hipkin R."/>
            <person name="Janech M."/>
            <person name="Kroth P."/>
            <person name="Leese F."/>
            <person name="Lindquist E."/>
            <person name="Lyon B.R."/>
            <person name="Martin J."/>
            <person name="Mayer C."/>
            <person name="Parker M."/>
            <person name="Quesneville H."/>
            <person name="Raymond J."/>
            <person name="Uhlig C."/>
            <person name="Valentin K.U."/>
            <person name="Worden A.Z."/>
            <person name="Armbrust E.V."/>
            <person name="Bowler C."/>
            <person name="Green B."/>
            <person name="Moulton V."/>
            <person name="Van Oosterhout C."/>
            <person name="Grigoriev I."/>
        </authorList>
    </citation>
    <scope>NUCLEOTIDE SEQUENCE [LARGE SCALE GENOMIC DNA]</scope>
    <source>
        <strain evidence="1 2">CCMP1102</strain>
    </source>
</reference>
<dbReference type="AlphaFoldDB" id="A0A1E7F5T9"/>
<evidence type="ECO:0000313" key="2">
    <source>
        <dbReference type="Proteomes" id="UP000095751"/>
    </source>
</evidence>
<sequence length="63" mass="7005">MITAAAGLVPMSLAVSTSVWFSRRKRKGKNRIKTAGKKVARSNVRTLKKKQKQVIDFAKEASM</sequence>
<name>A0A1E7F5T9_9STRA</name>
<dbReference type="KEGG" id="fcy:FRACYDRAFT_269841"/>
<protein>
    <submittedName>
        <fullName evidence="1">Uncharacterized protein</fullName>
    </submittedName>
</protein>
<proteinExistence type="predicted"/>
<dbReference type="EMBL" id="KV784361">
    <property type="protein sequence ID" value="OEU13499.1"/>
    <property type="molecule type" value="Genomic_DNA"/>
</dbReference>
<dbReference type="InParanoid" id="A0A1E7F5T9"/>
<gene>
    <name evidence="1" type="ORF">FRACYDRAFT_269841</name>
</gene>
<keyword evidence="2" id="KW-1185">Reference proteome</keyword>